<dbReference type="Proteomes" id="UP000615446">
    <property type="component" value="Unassembled WGS sequence"/>
</dbReference>
<keyword evidence="1" id="KW-0175">Coiled coil</keyword>
<feature type="compositionally biased region" description="Polar residues" evidence="2">
    <location>
        <begin position="944"/>
        <end position="955"/>
    </location>
</feature>
<evidence type="ECO:0000313" key="5">
    <source>
        <dbReference type="EMBL" id="GES99731.1"/>
    </source>
</evidence>
<name>A0A2Z6QB57_9GLOM</name>
<evidence type="ECO:0000313" key="6">
    <source>
        <dbReference type="Proteomes" id="UP000247702"/>
    </source>
</evidence>
<feature type="coiled-coil region" evidence="1">
    <location>
        <begin position="890"/>
        <end position="935"/>
    </location>
</feature>
<sequence length="1683" mass="196510">MSFFLLKNYFSKKYNVEITVEYTGQEGQEKFQQNKFVRLNLSDDLSEVRQQLEKRDIINSTLSFIRKFSENGKIKFAEIEFEDEKVILLEKIVRRSENTHILTLMKCSKFNWKVMNKLHKLDHGCTMTFDGIKKADKRAFEMKDCIFEIGDKECETGEFISKSIEDLMKDKNLFFNADVNIHYFVKMGTGVSIETSKSKESCVETNYSYRFTKYVKASLKLKFEHLKATPEFIEVVENAISSEDPAEHYKQIIKDFGQFIPTEVILGGRVHFDDYTKSVRQAVSGNIKIKDLWKENSNNYSQRCTKIIGGEQPDDIENLDMGNWVNSLNKSYENWDCIEFCNPISIFQLLPKGLHERIIKSVGVKIHYSTIENCNLSLEEYRKPVEFKLNIPPDVKRIIRNEDIDYKIFATVTDITKSKNDFYTCQILCPSDGRLPSLIIHRVQDQYKIFKQHGCKLKIGWMIIGYYNDFNFDFNTRLDILHYDFNASDTSNLIEYDSKVPICLGIPVLSEYPKNESLIIGHYYYVQEEKDKNNKIKAQTFAYCLKDSRTVNLPNFTFYTLKITNYHIHSACETIILKRKEYNNFNTESPRFISIYSTEPIDCLFLKQSIGQIKIKKIGKDSKDRTKLSVKCAIFNPFISMGHMDELTIQEKSTVASLNTKNDQQDDESVKNLSNQSKLYGETKKYQQSENKDEVINKLQQQIEKPEEKLNEETRKYQASQDNFISKLKDKEEIVDKLQNKINEEKSSKLDEEKSKSDEETKKYQDLLEKTTALNDQLKNKDNIVNKLEQQNDELKRQLNEETEKYQVSQENLTFLNNQLKNREELIEEFRSKLDEESRKYQSSQNSDNQFKEMIILISQIRTKHSELRKLNDHIIEKNKLGIKQSNVILTNDNSDIDDLEKIKQKLNDDYELTKEEIQEILDKKEEEIRLKIQLESMIQEESITSSLNTKNDQPNEPAKNLSKQQIIQKFKLNHGLFLDEYSIKFSKNAIFIEDSKFNISLCKEQPFVYTFINFLSINSLQSSDICINFPVIEITCTADLSSNDDVTLYGHRFPRKILIGGKLFINDLTSATLTQIDMFKSFLIWAYDSAKYKKENPFNNYSAFKFFPKITTSDGENLNNHDKLTNWMKNLYQKNKYDVIISYNNLIPISTSSSTVDEIQPGVANFKEKLSLREWVKDSKYVNLTRWMKEFRLLQGLIINKHFELENNKKIAVKFINIPNVNSRDKLYLEMIKPITTLEEFLRSDDANKFLDKNLTLLPFIKKSIKSVNLSYEDYTHFMIKCERYRILFNKADVKPSEEFEQDIEKALESMKPFTFLQDVFDKYGYFFPLNIVLGKSLKNILLNSSLSFTFKKMESLFESLSPLLDSFNVSYFLTKKGNLIERADLPKWIQNTNDLEVIEFDNIISLYDILKEEQQRSINIILNTQNNTKIIMTGIDDLKDLNNNNTEHYKRININPTFENGDGKYEVFGSIVSKDKKENLKSDFFVRFGLYDINGFSAMIKTLNKDNDINITECYILWMIIGIPSELLIFSSRNRELSVIYIKESITLKRDNSDSDYSIKTSHQLSQGDIISINVYCSTTNFEPINVKLIGWSKNRIIFQILKPIYNNSNLNNSTSSIASSDDGEDSDSLTNIEDDIVIDVCVCILSSEYESLNIDNKEKECHFCQLNLIGYTLTKENFNG</sequence>
<accession>A0A2Z6QB57</accession>
<reference evidence="4 6" key="1">
    <citation type="submission" date="2017-11" db="EMBL/GenBank/DDBJ databases">
        <title>The genome of Rhizophagus clarus HR1 reveals common genetic basis of auxotrophy among arbuscular mycorrhizal fungi.</title>
        <authorList>
            <person name="Kobayashi Y."/>
        </authorList>
    </citation>
    <scope>NUCLEOTIDE SEQUENCE [LARGE SCALE GENOMIC DNA]</scope>
    <source>
        <strain evidence="4 6">HR1</strain>
    </source>
</reference>
<dbReference type="PANTHER" id="PTHR45615">
    <property type="entry name" value="MYOSIN HEAVY CHAIN, NON-MUSCLE"/>
    <property type="match status" value="1"/>
</dbReference>
<keyword evidence="6" id="KW-1185">Reference proteome</keyword>
<dbReference type="InterPro" id="IPR055854">
    <property type="entry name" value="DUF7431"/>
</dbReference>
<evidence type="ECO:0000313" key="4">
    <source>
        <dbReference type="EMBL" id="GBB87407.1"/>
    </source>
</evidence>
<gene>
    <name evidence="5" type="ORF">RCL2_002621400</name>
    <name evidence="4" type="ORF">RclHR1_13880002</name>
</gene>
<feature type="coiled-coil region" evidence="1">
    <location>
        <begin position="696"/>
        <end position="847"/>
    </location>
</feature>
<feature type="domain" description="DUF7431" evidence="3">
    <location>
        <begin position="366"/>
        <end position="618"/>
    </location>
</feature>
<reference evidence="5" key="2">
    <citation type="submission" date="2019-10" db="EMBL/GenBank/DDBJ databases">
        <title>Conservation and host-specific expression of non-tandemly repeated heterogenous ribosome RNA gene in arbuscular mycorrhizal fungi.</title>
        <authorList>
            <person name="Maeda T."/>
            <person name="Kobayashi Y."/>
            <person name="Nakagawa T."/>
            <person name="Ezawa T."/>
            <person name="Yamaguchi K."/>
            <person name="Bino T."/>
            <person name="Nishimoto Y."/>
            <person name="Shigenobu S."/>
            <person name="Kawaguchi M."/>
        </authorList>
    </citation>
    <scope>NUCLEOTIDE SEQUENCE</scope>
    <source>
        <strain evidence="5">HR1</strain>
    </source>
</reference>
<organism evidence="4 6">
    <name type="scientific">Rhizophagus clarus</name>
    <dbReference type="NCBI Taxonomy" id="94130"/>
    <lineage>
        <taxon>Eukaryota</taxon>
        <taxon>Fungi</taxon>
        <taxon>Fungi incertae sedis</taxon>
        <taxon>Mucoromycota</taxon>
        <taxon>Glomeromycotina</taxon>
        <taxon>Glomeromycetes</taxon>
        <taxon>Glomerales</taxon>
        <taxon>Glomeraceae</taxon>
        <taxon>Rhizophagus</taxon>
    </lineage>
</organism>
<protein>
    <recommendedName>
        <fullName evidence="3">DUF7431 domain-containing protein</fullName>
    </recommendedName>
</protein>
<dbReference type="PANTHER" id="PTHR45615:SF63">
    <property type="entry name" value="CHROMOSOME UNDETERMINED SCAFFOLD_10, WHOLE GENOME SHOTGUN SEQUENCE"/>
    <property type="match status" value="1"/>
</dbReference>
<evidence type="ECO:0000256" key="2">
    <source>
        <dbReference type="SAM" id="MobiDB-lite"/>
    </source>
</evidence>
<dbReference type="STRING" id="94130.A0A2Z6QB57"/>
<evidence type="ECO:0000259" key="3">
    <source>
        <dbReference type="Pfam" id="PF24209"/>
    </source>
</evidence>
<dbReference type="Proteomes" id="UP000247702">
    <property type="component" value="Unassembled WGS sequence"/>
</dbReference>
<dbReference type="Pfam" id="PF24209">
    <property type="entry name" value="DUF7431"/>
    <property type="match status" value="1"/>
</dbReference>
<evidence type="ECO:0000256" key="1">
    <source>
        <dbReference type="SAM" id="Coils"/>
    </source>
</evidence>
<dbReference type="EMBL" id="BLAL01000285">
    <property type="protein sequence ID" value="GES99731.1"/>
    <property type="molecule type" value="Genomic_DNA"/>
</dbReference>
<dbReference type="OrthoDB" id="2368346at2759"/>
<feature type="region of interest" description="Disordered" evidence="2">
    <location>
        <begin position="944"/>
        <end position="963"/>
    </location>
</feature>
<dbReference type="EMBL" id="BEXD01000433">
    <property type="protein sequence ID" value="GBB87407.1"/>
    <property type="molecule type" value="Genomic_DNA"/>
</dbReference>
<proteinExistence type="predicted"/>
<comment type="caution">
    <text evidence="4">The sequence shown here is derived from an EMBL/GenBank/DDBJ whole genome shotgun (WGS) entry which is preliminary data.</text>
</comment>